<feature type="signal peptide" evidence="2">
    <location>
        <begin position="1"/>
        <end position="21"/>
    </location>
</feature>
<dbReference type="RefSeq" id="WP_111529819.1">
    <property type="nucleotide sequence ID" value="NZ_JBHRSG010000003.1"/>
</dbReference>
<organism evidence="3 4">
    <name type="scientific">Phenylobacterium soli</name>
    <dbReference type="NCBI Taxonomy" id="2170551"/>
    <lineage>
        <taxon>Bacteria</taxon>
        <taxon>Pseudomonadati</taxon>
        <taxon>Pseudomonadota</taxon>
        <taxon>Alphaproteobacteria</taxon>
        <taxon>Caulobacterales</taxon>
        <taxon>Caulobacteraceae</taxon>
        <taxon>Phenylobacterium</taxon>
    </lineage>
</organism>
<feature type="chain" id="PRO_5016420324" evidence="2">
    <location>
        <begin position="22"/>
        <end position="114"/>
    </location>
</feature>
<keyword evidence="1" id="KW-0175">Coiled coil</keyword>
<name>A0A328AP27_9CAUL</name>
<comment type="caution">
    <text evidence="3">The sequence shown here is derived from an EMBL/GenBank/DDBJ whole genome shotgun (WGS) entry which is preliminary data.</text>
</comment>
<evidence type="ECO:0000256" key="2">
    <source>
        <dbReference type="SAM" id="SignalP"/>
    </source>
</evidence>
<evidence type="ECO:0000313" key="4">
    <source>
        <dbReference type="Proteomes" id="UP000249254"/>
    </source>
</evidence>
<feature type="coiled-coil region" evidence="1">
    <location>
        <begin position="63"/>
        <end position="90"/>
    </location>
</feature>
<dbReference type="EMBL" id="QFYQ01000001">
    <property type="protein sequence ID" value="RAK56071.1"/>
    <property type="molecule type" value="Genomic_DNA"/>
</dbReference>
<protein>
    <submittedName>
        <fullName evidence="3">Uncharacterized protein</fullName>
    </submittedName>
</protein>
<reference evidence="4" key="1">
    <citation type="submission" date="2018-05" db="EMBL/GenBank/DDBJ databases">
        <authorList>
            <person name="Li X."/>
        </authorList>
    </citation>
    <scope>NUCLEOTIDE SEQUENCE [LARGE SCALE GENOMIC DNA]</scope>
    <source>
        <strain evidence="4">LX32</strain>
    </source>
</reference>
<keyword evidence="2" id="KW-0732">Signal</keyword>
<evidence type="ECO:0000313" key="3">
    <source>
        <dbReference type="EMBL" id="RAK56071.1"/>
    </source>
</evidence>
<gene>
    <name evidence="3" type="ORF">DJ017_16915</name>
</gene>
<dbReference type="Proteomes" id="UP000249254">
    <property type="component" value="Unassembled WGS sequence"/>
</dbReference>
<keyword evidence="4" id="KW-1185">Reference proteome</keyword>
<dbReference type="AlphaFoldDB" id="A0A328AP27"/>
<proteinExistence type="predicted"/>
<dbReference type="OrthoDB" id="7210959at2"/>
<sequence>MKFAAIMLVAAGLAVAGSASAAASSAIKSDVDYLKASRCKGLAQGLGGIDTAALDAALKSERFSRADAIVDRAAEEMARAKRQAANANLKDQLSAEVAGACMAYLSPSKDMASR</sequence>
<accession>A0A328AP27</accession>
<evidence type="ECO:0000256" key="1">
    <source>
        <dbReference type="SAM" id="Coils"/>
    </source>
</evidence>